<reference evidence="2" key="2">
    <citation type="submission" date="2015-05" db="EMBL/GenBank/DDBJ databases">
        <title>Complete genome sequence of Corynebacterium mustelae DSM 45274, isolated from various tissues of a male ferret with lethal sepsis.</title>
        <authorList>
            <person name="Ruckert C."/>
            <person name="Albersmeier A."/>
            <person name="Winkler A."/>
            <person name="Tauch A."/>
        </authorList>
    </citation>
    <scope>NUCLEOTIDE SEQUENCE [LARGE SCALE GENOMIC DNA]</scope>
    <source>
        <strain evidence="2">DSM 45274</strain>
    </source>
</reference>
<gene>
    <name evidence="1" type="ORF">CMUST_13650</name>
</gene>
<proteinExistence type="predicted"/>
<dbReference type="Proteomes" id="UP000035199">
    <property type="component" value="Chromosome"/>
</dbReference>
<evidence type="ECO:0000313" key="2">
    <source>
        <dbReference type="Proteomes" id="UP000035199"/>
    </source>
</evidence>
<reference evidence="1 2" key="1">
    <citation type="journal article" date="2015" name="Genome Announc.">
        <title>Complete Genome Sequence of the Type Strain Corynebacterium mustelae DSM 45274, Isolated from Various Tissues of a Male Ferret with Lethal Sepsis.</title>
        <authorList>
            <person name="Ruckert C."/>
            <person name="Eimer J."/>
            <person name="Winkler A."/>
            <person name="Tauch A."/>
        </authorList>
    </citation>
    <scope>NUCLEOTIDE SEQUENCE [LARGE SCALE GENOMIC DNA]</scope>
    <source>
        <strain evidence="1 2">DSM 45274</strain>
    </source>
</reference>
<dbReference type="InterPro" id="IPR027417">
    <property type="entry name" value="P-loop_NTPase"/>
</dbReference>
<dbReference type="RefSeq" id="WP_047262936.1">
    <property type="nucleotide sequence ID" value="NZ_CP011542.1"/>
</dbReference>
<accession>A0A0G3H0S9</accession>
<dbReference type="STRING" id="571915.CMUST_13650"/>
<organism evidence="1 2">
    <name type="scientific">Corynebacterium mustelae</name>
    <dbReference type="NCBI Taxonomy" id="571915"/>
    <lineage>
        <taxon>Bacteria</taxon>
        <taxon>Bacillati</taxon>
        <taxon>Actinomycetota</taxon>
        <taxon>Actinomycetes</taxon>
        <taxon>Mycobacteriales</taxon>
        <taxon>Corynebacteriaceae</taxon>
        <taxon>Corynebacterium</taxon>
    </lineage>
</organism>
<dbReference type="KEGG" id="cmv:CMUST_13650"/>
<sequence length="332" mass="38051">MYACCPDTYELLEPGQTISYAGNPLLPDWAESVTFCVAMAGARASGKSLYLAVVIKQLELLAQQRFPHITIEPADESTRIRYQEKYEKPLYQELKHMPPTPTSVNEDAYQRDPFIFSLGYWPDPEGVSRHHYLVIRDVAGEDLENPNVDPLSMRFFKNCDLVIFLFDPLKVPSIATYLQGLIPTPRQLGGNPEDVFRNIVRLLGDSRPKLAVAVSKFDTLQELERLQDKQEWKSIMGNLGAGFRRDTGFNYVYHSQWVLHLEIQSLLIKLEADRLLNMMAHAYRAVPERLSYFAVSALGESPRGENLDRKGIAPYRVLDPLRWFLSERRVLM</sequence>
<name>A0A0G3H0S9_9CORY</name>
<dbReference type="AlphaFoldDB" id="A0A0G3H0S9"/>
<keyword evidence="2" id="KW-1185">Reference proteome</keyword>
<dbReference type="PATRIC" id="fig|571915.4.peg.2930"/>
<protein>
    <submittedName>
        <fullName evidence="1">Uncharacterized protein</fullName>
    </submittedName>
</protein>
<dbReference type="EMBL" id="CP011542">
    <property type="protein sequence ID" value="AKK07024.1"/>
    <property type="molecule type" value="Genomic_DNA"/>
</dbReference>
<evidence type="ECO:0000313" key="1">
    <source>
        <dbReference type="EMBL" id="AKK07024.1"/>
    </source>
</evidence>
<dbReference type="SUPFAM" id="SSF52540">
    <property type="entry name" value="P-loop containing nucleoside triphosphate hydrolases"/>
    <property type="match status" value="1"/>
</dbReference>